<feature type="transmembrane region" description="Helical" evidence="1">
    <location>
        <begin position="240"/>
        <end position="260"/>
    </location>
</feature>
<keyword evidence="1" id="KW-0472">Membrane</keyword>
<dbReference type="InterPro" id="IPR008537">
    <property type="entry name" value="DUF819"/>
</dbReference>
<gene>
    <name evidence="2" type="ORF">DCR58_02585</name>
</gene>
<feature type="transmembrane region" description="Helical" evidence="1">
    <location>
        <begin position="391"/>
        <end position="414"/>
    </location>
</feature>
<dbReference type="Pfam" id="PF05684">
    <property type="entry name" value="DUF819"/>
    <property type="match status" value="1"/>
</dbReference>
<keyword evidence="1" id="KW-0812">Transmembrane</keyword>
<comment type="caution">
    <text evidence="2">The sequence shown here is derived from an EMBL/GenBank/DDBJ whole genome shotgun (WGS) entry which is preliminary data.</text>
</comment>
<dbReference type="PANTHER" id="PTHR34289">
    <property type="entry name" value="PROTEIN, PUTATIVE (DUF819)-RELATED"/>
    <property type="match status" value="1"/>
</dbReference>
<evidence type="ECO:0000313" key="3">
    <source>
        <dbReference type="Proteomes" id="UP000262878"/>
    </source>
</evidence>
<name>A0A348WM93_9GAMM</name>
<feature type="transmembrane region" description="Helical" evidence="1">
    <location>
        <begin position="311"/>
        <end position="332"/>
    </location>
</feature>
<dbReference type="RefSeq" id="WP_272978257.1">
    <property type="nucleotide sequence ID" value="NZ_DBGH01000102.1"/>
</dbReference>
<dbReference type="Proteomes" id="UP000262878">
    <property type="component" value="Unassembled WGS sequence"/>
</dbReference>
<organism evidence="2 3">
    <name type="scientific">Idiomarina baltica</name>
    <dbReference type="NCBI Taxonomy" id="190892"/>
    <lineage>
        <taxon>Bacteria</taxon>
        <taxon>Pseudomonadati</taxon>
        <taxon>Pseudomonadota</taxon>
        <taxon>Gammaproteobacteria</taxon>
        <taxon>Alteromonadales</taxon>
        <taxon>Idiomarinaceae</taxon>
        <taxon>Idiomarina</taxon>
    </lineage>
</organism>
<dbReference type="PRINTS" id="PR00173">
    <property type="entry name" value="EDTRNSPORT"/>
</dbReference>
<dbReference type="AlphaFoldDB" id="A0A348WM93"/>
<feature type="transmembrane region" description="Helical" evidence="1">
    <location>
        <begin position="364"/>
        <end position="385"/>
    </location>
</feature>
<feature type="transmembrane region" description="Helical" evidence="1">
    <location>
        <begin position="83"/>
        <end position="102"/>
    </location>
</feature>
<feature type="transmembrane region" description="Helical" evidence="1">
    <location>
        <begin position="109"/>
        <end position="134"/>
    </location>
</feature>
<dbReference type="EMBL" id="DMUP01000054">
    <property type="protein sequence ID" value="HAR55655.1"/>
    <property type="molecule type" value="Genomic_DNA"/>
</dbReference>
<dbReference type="PANTHER" id="PTHR34289:SF8">
    <property type="entry name" value="DUF819 DOMAIN-CONTAINING PROTEIN"/>
    <property type="match status" value="1"/>
</dbReference>
<evidence type="ECO:0008006" key="4">
    <source>
        <dbReference type="Google" id="ProtNLM"/>
    </source>
</evidence>
<feature type="transmembrane region" description="Helical" evidence="1">
    <location>
        <begin position="46"/>
        <end position="63"/>
    </location>
</feature>
<protein>
    <recommendedName>
        <fullName evidence="4">DUF819 domain-containing protein</fullName>
    </recommendedName>
</protein>
<feature type="transmembrane region" description="Helical" evidence="1">
    <location>
        <begin position="177"/>
        <end position="199"/>
    </location>
</feature>
<reference evidence="2 3" key="1">
    <citation type="journal article" date="2018" name="Nat. Biotechnol.">
        <title>A standardized bacterial taxonomy based on genome phylogeny substantially revises the tree of life.</title>
        <authorList>
            <person name="Parks D.H."/>
            <person name="Chuvochina M."/>
            <person name="Waite D.W."/>
            <person name="Rinke C."/>
            <person name="Skarshewski A."/>
            <person name="Chaumeil P.A."/>
            <person name="Hugenholtz P."/>
        </authorList>
    </citation>
    <scope>NUCLEOTIDE SEQUENCE [LARGE SCALE GENOMIC DNA]</scope>
    <source>
        <strain evidence="2">UBA9360</strain>
    </source>
</reference>
<feature type="transmembrane region" description="Helical" evidence="1">
    <location>
        <begin position="338"/>
        <end position="357"/>
    </location>
</feature>
<dbReference type="STRING" id="314276.OS145_12659"/>
<evidence type="ECO:0000313" key="2">
    <source>
        <dbReference type="EMBL" id="HAR55655.1"/>
    </source>
</evidence>
<sequence>MLAAAPKVAETTALITNDGVIIGLLLAILGLVFYTHSSKHPAFEKFYKYVPALLLCYFIPSLLNTFNIVDGNATAVTDITMDYLLPACMVLLTLSLDLKAVVGLGSKALILFLTGTLGIVIGGPIALLLVSLVFPELLGGAGPDAVWRGMTTIAGSWIGGGANQAAMKEVYEVGGDIFSAMVTVDIIVANLWMAVLLYMAANAKKIDARTGADTSAIDAIRAKVEKYEAEHVRNPSLRDLMLILAVGFGVAGLAHLLADWIAPAIGEHAPYLSRFSLDSLFFWVIVLATAGGIALSFTRARSLEAAGASKIGSVFVYILVASIGLHMDVTAIVDAPKYFLIGAIWMMIHAGLMLLVAKLIKAPVFYMAVGSQANVGGAASAPVVASAFHPSLAPVGVLLAVMGYALGTYMAYLAGQILRVVGS</sequence>
<accession>A0A348WM93</accession>
<proteinExistence type="predicted"/>
<keyword evidence="1" id="KW-1133">Transmembrane helix</keyword>
<evidence type="ECO:0000256" key="1">
    <source>
        <dbReference type="SAM" id="Phobius"/>
    </source>
</evidence>
<feature type="transmembrane region" description="Helical" evidence="1">
    <location>
        <begin position="280"/>
        <end position="299"/>
    </location>
</feature>
<feature type="transmembrane region" description="Helical" evidence="1">
    <location>
        <begin position="12"/>
        <end position="34"/>
    </location>
</feature>